<dbReference type="GO" id="GO:0045454">
    <property type="term" value="P:cell redox homeostasis"/>
    <property type="evidence" value="ECO:0007669"/>
    <property type="project" value="TreeGrafter"/>
</dbReference>
<evidence type="ECO:0000256" key="2">
    <source>
        <dbReference type="ARBA" id="ARBA00022982"/>
    </source>
</evidence>
<evidence type="ECO:0000313" key="8">
    <source>
        <dbReference type="EMBL" id="SCX10413.1"/>
    </source>
</evidence>
<feature type="chain" id="PRO_5010339542" evidence="5">
    <location>
        <begin position="23"/>
        <end position="231"/>
    </location>
</feature>
<keyword evidence="4" id="KW-0676">Redox-active center</keyword>
<dbReference type="Pfam" id="PF00581">
    <property type="entry name" value="Rhodanese"/>
    <property type="match status" value="1"/>
</dbReference>
<feature type="domain" description="Rhodanese" evidence="6">
    <location>
        <begin position="39"/>
        <end position="129"/>
    </location>
</feature>
<evidence type="ECO:0000256" key="1">
    <source>
        <dbReference type="ARBA" id="ARBA00022448"/>
    </source>
</evidence>
<accession>A0A1G4VQT3</accession>
<evidence type="ECO:0000256" key="5">
    <source>
        <dbReference type="SAM" id="SignalP"/>
    </source>
</evidence>
<dbReference type="STRING" id="329186.SAMN02927925_01560"/>
<dbReference type="SUPFAM" id="SSF52821">
    <property type="entry name" value="Rhodanese/Cell cycle control phosphatase"/>
    <property type="match status" value="1"/>
</dbReference>
<keyword evidence="1" id="KW-0813">Transport</keyword>
<dbReference type="CDD" id="cd02947">
    <property type="entry name" value="TRX_family"/>
    <property type="match status" value="1"/>
</dbReference>
<dbReference type="PROSITE" id="PS50206">
    <property type="entry name" value="RHODANESE_3"/>
    <property type="match status" value="1"/>
</dbReference>
<dbReference type="InterPro" id="IPR001763">
    <property type="entry name" value="Rhodanese-like_dom"/>
</dbReference>
<dbReference type="SUPFAM" id="SSF52833">
    <property type="entry name" value="Thioredoxin-like"/>
    <property type="match status" value="1"/>
</dbReference>
<dbReference type="PROSITE" id="PS00194">
    <property type="entry name" value="THIOREDOXIN_1"/>
    <property type="match status" value="1"/>
</dbReference>
<dbReference type="InterPro" id="IPR017937">
    <property type="entry name" value="Thioredoxin_CS"/>
</dbReference>
<reference evidence="8 9" key="1">
    <citation type="submission" date="2016-10" db="EMBL/GenBank/DDBJ databases">
        <authorList>
            <person name="de Groot N.N."/>
        </authorList>
    </citation>
    <scope>NUCLEOTIDE SEQUENCE [LARGE SCALE GENOMIC DNA]</scope>
    <source>
        <strain evidence="8 9">CGMCC 1.3801</strain>
    </source>
</reference>
<dbReference type="Proteomes" id="UP000182124">
    <property type="component" value="Unassembled WGS sequence"/>
</dbReference>
<dbReference type="Gene3D" id="3.40.250.10">
    <property type="entry name" value="Rhodanese-like domain"/>
    <property type="match status" value="1"/>
</dbReference>
<dbReference type="PROSITE" id="PS51352">
    <property type="entry name" value="THIOREDOXIN_2"/>
    <property type="match status" value="1"/>
</dbReference>
<dbReference type="GO" id="GO:0015035">
    <property type="term" value="F:protein-disulfide reductase activity"/>
    <property type="evidence" value="ECO:0007669"/>
    <property type="project" value="TreeGrafter"/>
</dbReference>
<dbReference type="Gene3D" id="3.40.30.10">
    <property type="entry name" value="Glutaredoxin"/>
    <property type="match status" value="1"/>
</dbReference>
<gene>
    <name evidence="8" type="ORF">SAMN02927925_01560</name>
</gene>
<dbReference type="eggNOG" id="COG0607">
    <property type="taxonomic scope" value="Bacteria"/>
</dbReference>
<dbReference type="PANTHER" id="PTHR45663:SF11">
    <property type="entry name" value="GEO12009P1"/>
    <property type="match status" value="1"/>
</dbReference>
<dbReference type="SMART" id="SM00450">
    <property type="entry name" value="RHOD"/>
    <property type="match status" value="1"/>
</dbReference>
<dbReference type="Pfam" id="PF00085">
    <property type="entry name" value="Thioredoxin"/>
    <property type="match status" value="1"/>
</dbReference>
<dbReference type="AlphaFoldDB" id="A0A1G4VQT3"/>
<keyword evidence="3" id="KW-1015">Disulfide bond</keyword>
<dbReference type="InterPro" id="IPR013766">
    <property type="entry name" value="Thioredoxin_domain"/>
</dbReference>
<dbReference type="EMBL" id="FMTY01000003">
    <property type="protein sequence ID" value="SCX10413.1"/>
    <property type="molecule type" value="Genomic_DNA"/>
</dbReference>
<dbReference type="eggNOG" id="COG0526">
    <property type="taxonomic scope" value="Bacteria"/>
</dbReference>
<evidence type="ECO:0000259" key="7">
    <source>
        <dbReference type="PROSITE" id="PS51352"/>
    </source>
</evidence>
<dbReference type="PRINTS" id="PR00421">
    <property type="entry name" value="THIOREDOXIN"/>
</dbReference>
<evidence type="ECO:0000256" key="4">
    <source>
        <dbReference type="ARBA" id="ARBA00023284"/>
    </source>
</evidence>
<dbReference type="InterPro" id="IPR036873">
    <property type="entry name" value="Rhodanese-like_dom_sf"/>
</dbReference>
<evidence type="ECO:0000256" key="3">
    <source>
        <dbReference type="ARBA" id="ARBA00023157"/>
    </source>
</evidence>
<dbReference type="PANTHER" id="PTHR45663">
    <property type="entry name" value="GEO12009P1"/>
    <property type="match status" value="1"/>
</dbReference>
<proteinExistence type="predicted"/>
<organism evidence="8 9">
    <name type="scientific">Flavobacterium saliperosum</name>
    <dbReference type="NCBI Taxonomy" id="329186"/>
    <lineage>
        <taxon>Bacteria</taxon>
        <taxon>Pseudomonadati</taxon>
        <taxon>Bacteroidota</taxon>
        <taxon>Flavobacteriia</taxon>
        <taxon>Flavobacteriales</taxon>
        <taxon>Flavobacteriaceae</taxon>
        <taxon>Flavobacterium</taxon>
    </lineage>
</organism>
<dbReference type="RefSeq" id="WP_023577138.1">
    <property type="nucleotide sequence ID" value="NZ_CBCSBQ010000008.1"/>
</dbReference>
<dbReference type="GO" id="GO:0005829">
    <property type="term" value="C:cytosol"/>
    <property type="evidence" value="ECO:0007669"/>
    <property type="project" value="TreeGrafter"/>
</dbReference>
<evidence type="ECO:0000313" key="9">
    <source>
        <dbReference type="Proteomes" id="UP000182124"/>
    </source>
</evidence>
<keyword evidence="2" id="KW-0249">Electron transport</keyword>
<protein>
    <submittedName>
        <fullName evidence="8">Thioredoxin</fullName>
    </submittedName>
</protein>
<feature type="signal peptide" evidence="5">
    <location>
        <begin position="1"/>
        <end position="22"/>
    </location>
</feature>
<evidence type="ECO:0000259" key="6">
    <source>
        <dbReference type="PROSITE" id="PS50206"/>
    </source>
</evidence>
<feature type="domain" description="Thioredoxin" evidence="7">
    <location>
        <begin position="118"/>
        <end position="231"/>
    </location>
</feature>
<dbReference type="InterPro" id="IPR036249">
    <property type="entry name" value="Thioredoxin-like_sf"/>
</dbReference>
<sequence>MKTIKFLATLTIALLFSNCSKGQNVETIAVTDFETKLKATENAQLVDVRTTGEYSEGHLDNSKNIDWNGDSFETEVQKLDKSKPVFVYCLAGGRSKKAANKLKELGFTTVYDMEGGYMKWSAAHPNTQKKTDIGMSKSEYEKLIASDKVVVIDFYAEWCGPCKKMAPYLTKMEKEYEGKAKIVRVDADKNKALFNGLGYSELPVVLIFKDGKEVWKKTGFVSEAELRAQLQ</sequence>
<keyword evidence="5" id="KW-0732">Signal</keyword>
<name>A0A1G4VQT3_9FLAO</name>
<dbReference type="CDD" id="cd00158">
    <property type="entry name" value="RHOD"/>
    <property type="match status" value="1"/>
</dbReference>